<dbReference type="OrthoDB" id="9804020at2"/>
<dbReference type="InterPro" id="IPR036390">
    <property type="entry name" value="WH_DNA-bd_sf"/>
</dbReference>
<dbReference type="PRINTS" id="PR00035">
    <property type="entry name" value="HTHGNTR"/>
</dbReference>
<evidence type="ECO:0000256" key="4">
    <source>
        <dbReference type="ARBA" id="ARBA00023015"/>
    </source>
</evidence>
<dbReference type="InterPro" id="IPR015421">
    <property type="entry name" value="PyrdxlP-dep_Trfase_major"/>
</dbReference>
<dbReference type="InterPro" id="IPR036388">
    <property type="entry name" value="WH-like_DNA-bd_sf"/>
</dbReference>
<sequence length="481" mass="52547">MLRPWSLRVPLMSHTAQALHLQLCQQLIEDISAGRLAAGTPLPGSREMAAQLGINRKTVQQAYDELVAQGWLASQPRRGTFVAARLPAPAPAQPGGVPAQQAEFLLHAPVMPLQSWQTSQHGLFADGEPDSRLIPFDLLGRAYRRALIRSARGRMLGYADPRGTPALREALAEMLAMERGLAVGPEQLCLVRGSQMGIFVAARVLARPGDVVVTEHLSYPPARAAFRAAGAQVINAAQDEDGLCPAALARLCEAHPVRAVYLTPHHQFPTTRRMPPARRLQLLALARQYRFAIVEDDYDHEFSYDHRPSLPMASGDGAGRVIYVGSLSKVLAPGLRLGYLAAPADVIARCAEEIMQIDRQGNTVTELAVCELLCNGELKRHLRRATRIYHARRDLLAGLLQQTLADHAHFELPAGGLAFWLQLHDPAAPARLERDGAHWHTAHRFAEGEPGIAALRLGFGHLDENELAGAVHRLERALLPG</sequence>
<evidence type="ECO:0000256" key="1">
    <source>
        <dbReference type="ARBA" id="ARBA00005384"/>
    </source>
</evidence>
<keyword evidence="5" id="KW-0238">DNA-binding</keyword>
<gene>
    <name evidence="8" type="ORF">SAMN02745857_02139</name>
</gene>
<dbReference type="GO" id="GO:0030170">
    <property type="term" value="F:pyridoxal phosphate binding"/>
    <property type="evidence" value="ECO:0007669"/>
    <property type="project" value="InterPro"/>
</dbReference>
<dbReference type="GO" id="GO:0003677">
    <property type="term" value="F:DNA binding"/>
    <property type="evidence" value="ECO:0007669"/>
    <property type="project" value="UniProtKB-KW"/>
</dbReference>
<evidence type="ECO:0000313" key="8">
    <source>
        <dbReference type="EMBL" id="SMC25346.1"/>
    </source>
</evidence>
<dbReference type="STRING" id="1121001.SAMN02745857_02139"/>
<protein>
    <recommendedName>
        <fullName evidence="2">Putative 8-amino-7-oxononanoate synthase</fullName>
    </recommendedName>
</protein>
<evidence type="ECO:0000313" key="9">
    <source>
        <dbReference type="Proteomes" id="UP000192761"/>
    </source>
</evidence>
<keyword evidence="3" id="KW-0663">Pyridoxal phosphate</keyword>
<dbReference type="PANTHER" id="PTHR46577">
    <property type="entry name" value="HTH-TYPE TRANSCRIPTIONAL REGULATORY PROTEIN GABR"/>
    <property type="match status" value="1"/>
</dbReference>
<dbReference type="CDD" id="cd07377">
    <property type="entry name" value="WHTH_GntR"/>
    <property type="match status" value="1"/>
</dbReference>
<keyword evidence="8" id="KW-0808">Transferase</keyword>
<dbReference type="PANTHER" id="PTHR46577:SF1">
    <property type="entry name" value="HTH-TYPE TRANSCRIPTIONAL REGULATORY PROTEIN GABR"/>
    <property type="match status" value="1"/>
</dbReference>
<dbReference type="Proteomes" id="UP000192761">
    <property type="component" value="Unassembled WGS sequence"/>
</dbReference>
<dbReference type="RefSeq" id="WP_084090791.1">
    <property type="nucleotide sequence ID" value="NZ_FWXD01000011.1"/>
</dbReference>
<dbReference type="SUPFAM" id="SSF53383">
    <property type="entry name" value="PLP-dependent transferases"/>
    <property type="match status" value="1"/>
</dbReference>
<reference evidence="8 9" key="1">
    <citation type="submission" date="2017-04" db="EMBL/GenBank/DDBJ databases">
        <authorList>
            <person name="Afonso C.L."/>
            <person name="Miller P.J."/>
            <person name="Scott M.A."/>
            <person name="Spackman E."/>
            <person name="Goraichik I."/>
            <person name="Dimitrov K.M."/>
            <person name="Suarez D.L."/>
            <person name="Swayne D.E."/>
        </authorList>
    </citation>
    <scope>NUCLEOTIDE SEQUENCE [LARGE SCALE GENOMIC DNA]</scope>
    <source>
        <strain evidence="8 9">DSM 23236</strain>
    </source>
</reference>
<dbReference type="InterPro" id="IPR015424">
    <property type="entry name" value="PyrdxlP-dep_Trfase"/>
</dbReference>
<dbReference type="Gene3D" id="1.10.10.10">
    <property type="entry name" value="Winged helix-like DNA-binding domain superfamily/Winged helix DNA-binding domain"/>
    <property type="match status" value="1"/>
</dbReference>
<proteinExistence type="inferred from homology"/>
<dbReference type="GO" id="GO:0008483">
    <property type="term" value="F:transaminase activity"/>
    <property type="evidence" value="ECO:0007669"/>
    <property type="project" value="UniProtKB-KW"/>
</dbReference>
<dbReference type="Pfam" id="PF00155">
    <property type="entry name" value="Aminotran_1_2"/>
    <property type="match status" value="1"/>
</dbReference>
<comment type="similarity">
    <text evidence="1">In the C-terminal section; belongs to the class-I pyridoxal-phosphate-dependent aminotransferase family.</text>
</comment>
<dbReference type="InterPro" id="IPR000524">
    <property type="entry name" value="Tscrpt_reg_HTH_GntR"/>
</dbReference>
<dbReference type="SUPFAM" id="SSF46785">
    <property type="entry name" value="Winged helix' DNA-binding domain"/>
    <property type="match status" value="1"/>
</dbReference>
<dbReference type="PROSITE" id="PS50949">
    <property type="entry name" value="HTH_GNTR"/>
    <property type="match status" value="1"/>
</dbReference>
<keyword evidence="8" id="KW-0032">Aminotransferase</keyword>
<name>A0A1W1XN57_9NEIS</name>
<keyword evidence="6" id="KW-0804">Transcription</keyword>
<feature type="domain" description="HTH gntR-type" evidence="7">
    <location>
        <begin position="17"/>
        <end position="85"/>
    </location>
</feature>
<evidence type="ECO:0000256" key="6">
    <source>
        <dbReference type="ARBA" id="ARBA00023163"/>
    </source>
</evidence>
<dbReference type="InterPro" id="IPR051446">
    <property type="entry name" value="HTH_trans_reg/aminotransferase"/>
</dbReference>
<dbReference type="Gene3D" id="3.40.640.10">
    <property type="entry name" value="Type I PLP-dependent aspartate aminotransferase-like (Major domain)"/>
    <property type="match status" value="1"/>
</dbReference>
<evidence type="ECO:0000256" key="5">
    <source>
        <dbReference type="ARBA" id="ARBA00023125"/>
    </source>
</evidence>
<organism evidence="8 9">
    <name type="scientific">Andreprevotia lacus DSM 23236</name>
    <dbReference type="NCBI Taxonomy" id="1121001"/>
    <lineage>
        <taxon>Bacteria</taxon>
        <taxon>Pseudomonadati</taxon>
        <taxon>Pseudomonadota</taxon>
        <taxon>Betaproteobacteria</taxon>
        <taxon>Neisseriales</taxon>
        <taxon>Chitinibacteraceae</taxon>
        <taxon>Andreprevotia</taxon>
    </lineage>
</organism>
<evidence type="ECO:0000256" key="2">
    <source>
        <dbReference type="ARBA" id="ARBA00021531"/>
    </source>
</evidence>
<dbReference type="SMART" id="SM00345">
    <property type="entry name" value="HTH_GNTR"/>
    <property type="match status" value="1"/>
</dbReference>
<dbReference type="Pfam" id="PF00392">
    <property type="entry name" value="GntR"/>
    <property type="match status" value="1"/>
</dbReference>
<keyword evidence="9" id="KW-1185">Reference proteome</keyword>
<dbReference type="EMBL" id="FWXD01000011">
    <property type="protein sequence ID" value="SMC25346.1"/>
    <property type="molecule type" value="Genomic_DNA"/>
</dbReference>
<dbReference type="GO" id="GO:0003700">
    <property type="term" value="F:DNA-binding transcription factor activity"/>
    <property type="evidence" value="ECO:0007669"/>
    <property type="project" value="InterPro"/>
</dbReference>
<dbReference type="AlphaFoldDB" id="A0A1W1XN57"/>
<dbReference type="CDD" id="cd00609">
    <property type="entry name" value="AAT_like"/>
    <property type="match status" value="1"/>
</dbReference>
<keyword evidence="4" id="KW-0805">Transcription regulation</keyword>
<dbReference type="InterPro" id="IPR004839">
    <property type="entry name" value="Aminotransferase_I/II_large"/>
</dbReference>
<accession>A0A1W1XN57</accession>
<evidence type="ECO:0000259" key="7">
    <source>
        <dbReference type="PROSITE" id="PS50949"/>
    </source>
</evidence>
<evidence type="ECO:0000256" key="3">
    <source>
        <dbReference type="ARBA" id="ARBA00022898"/>
    </source>
</evidence>